<evidence type="ECO:0000313" key="1">
    <source>
        <dbReference type="EMBL" id="KAJ1115769.1"/>
    </source>
</evidence>
<comment type="caution">
    <text evidence="1">The sequence shown here is derived from an EMBL/GenBank/DDBJ whole genome shotgun (WGS) entry which is preliminary data.</text>
</comment>
<gene>
    <name evidence="1" type="ORF">NDU88_003991</name>
</gene>
<protein>
    <submittedName>
        <fullName evidence="1">Uncharacterized protein</fullName>
    </submittedName>
</protein>
<organism evidence="1 2">
    <name type="scientific">Pleurodeles waltl</name>
    <name type="common">Iberian ribbed newt</name>
    <dbReference type="NCBI Taxonomy" id="8319"/>
    <lineage>
        <taxon>Eukaryota</taxon>
        <taxon>Metazoa</taxon>
        <taxon>Chordata</taxon>
        <taxon>Craniata</taxon>
        <taxon>Vertebrata</taxon>
        <taxon>Euteleostomi</taxon>
        <taxon>Amphibia</taxon>
        <taxon>Batrachia</taxon>
        <taxon>Caudata</taxon>
        <taxon>Salamandroidea</taxon>
        <taxon>Salamandridae</taxon>
        <taxon>Pleurodelinae</taxon>
        <taxon>Pleurodeles</taxon>
    </lineage>
</organism>
<dbReference type="EMBL" id="JANPWB010000012">
    <property type="protein sequence ID" value="KAJ1115769.1"/>
    <property type="molecule type" value="Genomic_DNA"/>
</dbReference>
<reference evidence="1" key="1">
    <citation type="journal article" date="2022" name="bioRxiv">
        <title>Sequencing and chromosome-scale assembly of the giantPleurodeles waltlgenome.</title>
        <authorList>
            <person name="Brown T."/>
            <person name="Elewa A."/>
            <person name="Iarovenko S."/>
            <person name="Subramanian E."/>
            <person name="Araus A.J."/>
            <person name="Petzold A."/>
            <person name="Susuki M."/>
            <person name="Suzuki K.-i.T."/>
            <person name="Hayashi T."/>
            <person name="Toyoda A."/>
            <person name="Oliveira C."/>
            <person name="Osipova E."/>
            <person name="Leigh N.D."/>
            <person name="Simon A."/>
            <person name="Yun M.H."/>
        </authorList>
    </citation>
    <scope>NUCLEOTIDE SEQUENCE</scope>
    <source>
        <strain evidence="1">20211129_DDA</strain>
        <tissue evidence="1">Liver</tissue>
    </source>
</reference>
<keyword evidence="2" id="KW-1185">Reference proteome</keyword>
<accession>A0AAV7NJS4</accession>
<evidence type="ECO:0000313" key="2">
    <source>
        <dbReference type="Proteomes" id="UP001066276"/>
    </source>
</evidence>
<proteinExistence type="predicted"/>
<name>A0AAV7NJS4_PLEWA</name>
<sequence>MTASLEGVRLCMMSSADQAAAIQALTSILQEQQKSLKEISTAVIPLTQHLQQESCQHVHECNFEHLRADLAAYHRDVAAILKNQQILLAAVLPLRPSHVAATGMSDSTCSKTEIAYLPQDTSIFLSISWNAAGSTVGAGAVWVPAEEVCGRVEPGPVGCPEAVVMLGPGTTADVWTTVPAVGGATWVEVVVVLVVAVVGKVGPPCGKTLHAPEARSWRYRQAILLNPDSTSRICWYLMARRWNSRTWLGVMFAAVKTNANNLH</sequence>
<dbReference type="AlphaFoldDB" id="A0AAV7NJS4"/>
<dbReference type="Proteomes" id="UP001066276">
    <property type="component" value="Chromosome 8"/>
</dbReference>